<feature type="compositionally biased region" description="Basic residues" evidence="2">
    <location>
        <begin position="652"/>
        <end position="664"/>
    </location>
</feature>
<dbReference type="RefSeq" id="WP_108976432.1">
    <property type="nucleotide sequence ID" value="NZ_BFBB01000005.1"/>
</dbReference>
<dbReference type="Gene3D" id="3.30.30.80">
    <property type="entry name" value="probable RNA-binding protein from clostridium symbiosum atcc 14940"/>
    <property type="match status" value="1"/>
</dbReference>
<accession>A0A2P2E0V0</accession>
<dbReference type="EMBL" id="BFBB01000005">
    <property type="protein sequence ID" value="GBF50510.1"/>
    <property type="molecule type" value="Genomic_DNA"/>
</dbReference>
<reference evidence="4 5" key="1">
    <citation type="submission" date="2018-02" db="EMBL/GenBank/DDBJ databases">
        <title>Novel Leptospira species isolated from soil and water in Japan.</title>
        <authorList>
            <person name="Nakao R."/>
            <person name="Masuzawa T."/>
        </authorList>
    </citation>
    <scope>NUCLEOTIDE SEQUENCE [LARGE SCALE GENOMIC DNA]</scope>
    <source>
        <strain evidence="4 5">YH101</strain>
    </source>
</reference>
<dbReference type="OrthoDB" id="9816426at2"/>
<name>A0A2P2E0V0_9LEPT</name>
<dbReference type="InterPro" id="IPR038247">
    <property type="entry name" value="Jag_N_dom_sf"/>
</dbReference>
<gene>
    <name evidence="4" type="ORF">LPTSP4_20360</name>
</gene>
<dbReference type="InterPro" id="IPR046866">
    <property type="entry name" value="FapA_N"/>
</dbReference>
<feature type="coiled-coil region" evidence="1">
    <location>
        <begin position="556"/>
        <end position="590"/>
    </location>
</feature>
<dbReference type="Pfam" id="PF03961">
    <property type="entry name" value="FapA"/>
    <property type="match status" value="1"/>
</dbReference>
<dbReference type="PANTHER" id="PTHR38032:SF1">
    <property type="entry name" value="RNA-BINDING PROTEIN KHPB N-TERMINAL DOMAIN-CONTAINING PROTEIN"/>
    <property type="match status" value="1"/>
</dbReference>
<keyword evidence="1" id="KW-0175">Coiled coil</keyword>
<proteinExistence type="predicted"/>
<sequence>MSLTGFLREELSEFERKENEEVEVIADSIEECLSLAAAHFGKKVHEIDYRVLKRGKKRLFFSEPFHIRASLVPEDLILEELSALDEKLTGGSGKLISKELKELVIPKNKDGRVTVKIYRSGVFLTVHPPQGEGLPVSMADITKRLAFRGVGGVDPSLLSKALKEQKAEPLLVSNQKPKQGNDSSCHVDIDSDKMKAFVTIFPARPGGRDLEVNDVTVALKNMGVSYGLKEEDIKKALDEEKYNSPFIGAEGDYPQNGKNAEIKYFVRTEKKINFKEDQSGRVDYKDLDMIENVVVGQVLAEKIPAEKAKLGRNLFGMVLPAKDGNDVELKQGKGTILSEDKMRLTAEVNGQVLYLSGRLSVETVYRINGDVGVRTGNVTFLGSIVITGNVEDNYSVKAAGNIEIYGTIQKAIVEADGDIIVRQGITGREEARVESTGGNIVAKFIQNATVITEKDIVVQEGILHSHLMAGGKISCKGKRGQIVGGTIQAGQLISAKIIGSQANPQTDLIVGVNPKILKQIGEYEAKKAENQGKLDTLTKTLRTLKARKESDPATFSQENQESLQKYEAATKKLEKRIAEYDREIQTLTSYMDEQAANGRVYVEKTIFPGVSVRIRNADFKLRHETKSKTFFEEEGQVRSTNYEDPDEDKNDWRKKRGRARPKKE</sequence>
<organism evidence="4 5">
    <name type="scientific">Leptospira ryugenii</name>
    <dbReference type="NCBI Taxonomy" id="1917863"/>
    <lineage>
        <taxon>Bacteria</taxon>
        <taxon>Pseudomonadati</taxon>
        <taxon>Spirochaetota</taxon>
        <taxon>Spirochaetia</taxon>
        <taxon>Leptospirales</taxon>
        <taxon>Leptospiraceae</taxon>
        <taxon>Leptospira</taxon>
    </lineage>
</organism>
<dbReference type="Pfam" id="PF20250">
    <property type="entry name" value="FapA_N"/>
    <property type="match status" value="1"/>
</dbReference>
<dbReference type="PANTHER" id="PTHR38032">
    <property type="entry name" value="POLYMERASE-RELATED"/>
    <property type="match status" value="1"/>
</dbReference>
<dbReference type="InterPro" id="IPR032782">
    <property type="entry name" value="KhpB_N"/>
</dbReference>
<feature type="domain" description="RNA-binding protein KhpB N-terminal" evidence="3">
    <location>
        <begin position="23"/>
        <end position="72"/>
    </location>
</feature>
<dbReference type="InterPro" id="IPR046865">
    <property type="entry name" value="FapA_b_solenoid"/>
</dbReference>
<dbReference type="Proteomes" id="UP000245133">
    <property type="component" value="Unassembled WGS sequence"/>
</dbReference>
<keyword evidence="5" id="KW-1185">Reference proteome</keyword>
<evidence type="ECO:0000256" key="1">
    <source>
        <dbReference type="SAM" id="Coils"/>
    </source>
</evidence>
<evidence type="ECO:0000256" key="2">
    <source>
        <dbReference type="SAM" id="MobiDB-lite"/>
    </source>
</evidence>
<dbReference type="InterPro" id="IPR005646">
    <property type="entry name" value="FapA"/>
</dbReference>
<dbReference type="Pfam" id="PF14804">
    <property type="entry name" value="Jag_N"/>
    <property type="match status" value="1"/>
</dbReference>
<feature type="region of interest" description="Disordered" evidence="2">
    <location>
        <begin position="630"/>
        <end position="664"/>
    </location>
</feature>
<comment type="caution">
    <text evidence="4">The sequence shown here is derived from an EMBL/GenBank/DDBJ whole genome shotgun (WGS) entry which is preliminary data.</text>
</comment>
<evidence type="ECO:0000313" key="5">
    <source>
        <dbReference type="Proteomes" id="UP000245133"/>
    </source>
</evidence>
<dbReference type="SMART" id="SM01245">
    <property type="entry name" value="Jag_N"/>
    <property type="match status" value="1"/>
</dbReference>
<protein>
    <submittedName>
        <fullName evidence="4">Polymerase</fullName>
    </submittedName>
</protein>
<evidence type="ECO:0000313" key="4">
    <source>
        <dbReference type="EMBL" id="GBF50510.1"/>
    </source>
</evidence>
<dbReference type="AlphaFoldDB" id="A0A2P2E0V0"/>
<evidence type="ECO:0000259" key="3">
    <source>
        <dbReference type="SMART" id="SM01245"/>
    </source>
</evidence>